<dbReference type="Pfam" id="PF01625">
    <property type="entry name" value="PMSR"/>
    <property type="match status" value="1"/>
</dbReference>
<feature type="region of interest" description="Disordered" evidence="8">
    <location>
        <begin position="40"/>
        <end position="71"/>
    </location>
</feature>
<reference evidence="10" key="1">
    <citation type="thesis" date="2021" institute="BYU ScholarsArchive" country="Provo, UT, USA">
        <title>Applications of and Algorithms for Genome Assembly and Genomic Analyses with an Emphasis on Marine Teleosts.</title>
        <authorList>
            <person name="Pickett B.D."/>
        </authorList>
    </citation>
    <scope>NUCLEOTIDE SEQUENCE</scope>
    <source>
        <strain evidence="10">HI-2016</strain>
    </source>
</reference>
<organism evidence="10 11">
    <name type="scientific">Albula glossodonta</name>
    <name type="common">roundjaw bonefish</name>
    <dbReference type="NCBI Taxonomy" id="121402"/>
    <lineage>
        <taxon>Eukaryota</taxon>
        <taxon>Metazoa</taxon>
        <taxon>Chordata</taxon>
        <taxon>Craniata</taxon>
        <taxon>Vertebrata</taxon>
        <taxon>Euteleostomi</taxon>
        <taxon>Actinopterygii</taxon>
        <taxon>Neopterygii</taxon>
        <taxon>Teleostei</taxon>
        <taxon>Albuliformes</taxon>
        <taxon>Albulidae</taxon>
        <taxon>Albula</taxon>
    </lineage>
</organism>
<accession>A0A8T2N4V2</accession>
<proteinExistence type="inferred from homology"/>
<dbReference type="GO" id="GO:0005737">
    <property type="term" value="C:cytoplasm"/>
    <property type="evidence" value="ECO:0007669"/>
    <property type="project" value="TreeGrafter"/>
</dbReference>
<evidence type="ECO:0000256" key="8">
    <source>
        <dbReference type="SAM" id="MobiDB-lite"/>
    </source>
</evidence>
<dbReference type="Gene3D" id="3.30.1060.10">
    <property type="entry name" value="Peptide methionine sulphoxide reductase MsrA"/>
    <property type="match status" value="1"/>
</dbReference>
<evidence type="ECO:0000256" key="7">
    <source>
        <dbReference type="ARBA" id="ARBA00048782"/>
    </source>
</evidence>
<dbReference type="InterPro" id="IPR050162">
    <property type="entry name" value="MsrA_MetSO_reductase"/>
</dbReference>
<comment type="catalytic activity">
    <reaction evidence="6">
        <text>L-methionyl-[protein] + [thioredoxin]-disulfide + H2O = L-methionyl-(S)-S-oxide-[protein] + [thioredoxin]-dithiol</text>
        <dbReference type="Rhea" id="RHEA:14217"/>
        <dbReference type="Rhea" id="RHEA-COMP:10698"/>
        <dbReference type="Rhea" id="RHEA-COMP:10700"/>
        <dbReference type="Rhea" id="RHEA-COMP:12313"/>
        <dbReference type="Rhea" id="RHEA-COMP:12315"/>
        <dbReference type="ChEBI" id="CHEBI:15377"/>
        <dbReference type="ChEBI" id="CHEBI:16044"/>
        <dbReference type="ChEBI" id="CHEBI:29950"/>
        <dbReference type="ChEBI" id="CHEBI:44120"/>
        <dbReference type="ChEBI" id="CHEBI:50058"/>
        <dbReference type="EC" id="1.8.4.11"/>
    </reaction>
</comment>
<dbReference type="InterPro" id="IPR002569">
    <property type="entry name" value="Met_Sox_Rdtase_MsrA_dom"/>
</dbReference>
<evidence type="ECO:0000256" key="6">
    <source>
        <dbReference type="ARBA" id="ARBA00047806"/>
    </source>
</evidence>
<evidence type="ECO:0000256" key="1">
    <source>
        <dbReference type="ARBA" id="ARBA00005591"/>
    </source>
</evidence>
<dbReference type="PANTHER" id="PTHR42799:SF2">
    <property type="entry name" value="MITOCHONDRIAL PEPTIDE METHIONINE SULFOXIDE REDUCTASE"/>
    <property type="match status" value="1"/>
</dbReference>
<protein>
    <recommendedName>
        <fullName evidence="2">peptide-methionine (S)-S-oxide reductase</fullName>
        <ecNumber evidence="2">1.8.4.11</ecNumber>
    </recommendedName>
    <alternativeName>
        <fullName evidence="5">Peptide-methionine (S)-S-oxide reductase</fullName>
    </alternativeName>
    <alternativeName>
        <fullName evidence="4">Protein-methionine-S-oxide reductase</fullName>
    </alternativeName>
</protein>
<dbReference type="EC" id="1.8.4.11" evidence="2"/>
<evidence type="ECO:0000313" key="11">
    <source>
        <dbReference type="Proteomes" id="UP000824540"/>
    </source>
</evidence>
<dbReference type="InterPro" id="IPR036509">
    <property type="entry name" value="Met_Sox_Rdtase_MsrA_sf"/>
</dbReference>
<dbReference type="OrthoDB" id="77405at2759"/>
<evidence type="ECO:0000256" key="4">
    <source>
        <dbReference type="ARBA" id="ARBA00030273"/>
    </source>
</evidence>
<keyword evidence="3" id="KW-0560">Oxidoreductase</keyword>
<comment type="caution">
    <text evidence="10">The sequence shown here is derived from an EMBL/GenBank/DDBJ whole genome shotgun (WGS) entry which is preliminary data.</text>
</comment>
<dbReference type="Proteomes" id="UP000824540">
    <property type="component" value="Unassembled WGS sequence"/>
</dbReference>
<dbReference type="EMBL" id="JAFBMS010000192">
    <property type="protein sequence ID" value="KAG9333561.1"/>
    <property type="molecule type" value="Genomic_DNA"/>
</dbReference>
<comment type="catalytic activity">
    <reaction evidence="7">
        <text>[thioredoxin]-disulfide + L-methionine + H2O = L-methionine (S)-S-oxide + [thioredoxin]-dithiol</text>
        <dbReference type="Rhea" id="RHEA:19993"/>
        <dbReference type="Rhea" id="RHEA-COMP:10698"/>
        <dbReference type="Rhea" id="RHEA-COMP:10700"/>
        <dbReference type="ChEBI" id="CHEBI:15377"/>
        <dbReference type="ChEBI" id="CHEBI:29950"/>
        <dbReference type="ChEBI" id="CHEBI:50058"/>
        <dbReference type="ChEBI" id="CHEBI:57844"/>
        <dbReference type="ChEBI" id="CHEBI:58772"/>
        <dbReference type="EC" id="1.8.4.11"/>
    </reaction>
</comment>
<gene>
    <name evidence="10" type="ORF">JZ751_011398</name>
</gene>
<keyword evidence="11" id="KW-1185">Reference proteome</keyword>
<evidence type="ECO:0000313" key="10">
    <source>
        <dbReference type="EMBL" id="KAG9333561.1"/>
    </source>
</evidence>
<evidence type="ECO:0000256" key="2">
    <source>
        <dbReference type="ARBA" id="ARBA00012502"/>
    </source>
</evidence>
<evidence type="ECO:0000256" key="3">
    <source>
        <dbReference type="ARBA" id="ARBA00023002"/>
    </source>
</evidence>
<evidence type="ECO:0000259" key="9">
    <source>
        <dbReference type="Pfam" id="PF01625"/>
    </source>
</evidence>
<dbReference type="GO" id="GO:0034599">
    <property type="term" value="P:cellular response to oxidative stress"/>
    <property type="evidence" value="ECO:0007669"/>
    <property type="project" value="TreeGrafter"/>
</dbReference>
<dbReference type="PANTHER" id="PTHR42799">
    <property type="entry name" value="MITOCHONDRIAL PEPTIDE METHIONINE SULFOXIDE REDUCTASE"/>
    <property type="match status" value="1"/>
</dbReference>
<feature type="domain" description="Peptide methionine sulphoxide reductase MsrA" evidence="9">
    <location>
        <begin position="10"/>
        <end position="46"/>
    </location>
</feature>
<dbReference type="SUPFAM" id="SSF55068">
    <property type="entry name" value="Peptide methionine sulfoxide reductase"/>
    <property type="match status" value="1"/>
</dbReference>
<sequence length="71" mass="8077">MVREMFLQAEGLTGHTEVVRVVYYPEEASYEKLLKVFWESHDPTQGSPPPHPETTHPTTNPQVPLPPLLIL</sequence>
<evidence type="ECO:0000256" key="5">
    <source>
        <dbReference type="ARBA" id="ARBA00030643"/>
    </source>
</evidence>
<dbReference type="AlphaFoldDB" id="A0A8T2N4V2"/>
<comment type="similarity">
    <text evidence="1">Belongs to the MsrA Met sulfoxide reductase family.</text>
</comment>
<dbReference type="GO" id="GO:0008113">
    <property type="term" value="F:peptide-methionine (S)-S-oxide reductase activity"/>
    <property type="evidence" value="ECO:0007669"/>
    <property type="project" value="UniProtKB-EC"/>
</dbReference>
<name>A0A8T2N4V2_9TELE</name>